<evidence type="ECO:0000313" key="19">
    <source>
        <dbReference type="EMBL" id="PWV73582.1"/>
    </source>
</evidence>
<feature type="domain" description="FAD-binding PCMH-type" evidence="18">
    <location>
        <begin position="31"/>
        <end position="234"/>
    </location>
</feature>
<keyword evidence="9 17" id="KW-0274">FAD</keyword>
<dbReference type="InterPro" id="IPR016167">
    <property type="entry name" value="FAD-bd_PCMH_sub1"/>
</dbReference>
<keyword evidence="14 17" id="KW-0131">Cell cycle</keyword>
<proteinExistence type="inferred from homology"/>
<feature type="active site" description="Proton donor" evidence="17">
    <location>
        <position position="251"/>
    </location>
</feature>
<dbReference type="NCBIfam" id="NF010478">
    <property type="entry name" value="PRK13903.1"/>
    <property type="match status" value="1"/>
</dbReference>
<keyword evidence="12 17" id="KW-0573">Peptidoglycan synthesis</keyword>
<evidence type="ECO:0000256" key="14">
    <source>
        <dbReference type="ARBA" id="ARBA00023306"/>
    </source>
</evidence>
<dbReference type="PANTHER" id="PTHR21071">
    <property type="entry name" value="UDP-N-ACETYLENOLPYRUVOYLGLUCOSAMINE REDUCTASE"/>
    <property type="match status" value="1"/>
</dbReference>
<dbReference type="Gene3D" id="3.30.465.10">
    <property type="match status" value="1"/>
</dbReference>
<keyword evidence="8 17" id="KW-0285">Flavoprotein</keyword>
<dbReference type="Pfam" id="PF02873">
    <property type="entry name" value="MurB_C"/>
    <property type="match status" value="1"/>
</dbReference>
<evidence type="ECO:0000256" key="13">
    <source>
        <dbReference type="ARBA" id="ARBA00023002"/>
    </source>
</evidence>
<dbReference type="InterPro" id="IPR003170">
    <property type="entry name" value="MurB"/>
</dbReference>
<dbReference type="GO" id="GO:0009252">
    <property type="term" value="P:peptidoglycan biosynthetic process"/>
    <property type="evidence" value="ECO:0007669"/>
    <property type="project" value="UniProtKB-UniRule"/>
</dbReference>
<evidence type="ECO:0000256" key="8">
    <source>
        <dbReference type="ARBA" id="ARBA00022630"/>
    </source>
</evidence>
<comment type="subcellular location">
    <subcellularLocation>
        <location evidence="3 17">Cytoplasm</location>
    </subcellularLocation>
</comment>
<dbReference type="GO" id="GO:0005829">
    <property type="term" value="C:cytosol"/>
    <property type="evidence" value="ECO:0007669"/>
    <property type="project" value="TreeGrafter"/>
</dbReference>
<dbReference type="SUPFAM" id="SSF56194">
    <property type="entry name" value="Uridine diphospho-N-Acetylenolpyruvylglucosamine reductase, MurB, C-terminal domain"/>
    <property type="match status" value="1"/>
</dbReference>
<feature type="active site" evidence="17">
    <location>
        <position position="174"/>
    </location>
</feature>
<organism evidence="19 20">
    <name type="scientific">Nocardia neocaledoniensis</name>
    <dbReference type="NCBI Taxonomy" id="236511"/>
    <lineage>
        <taxon>Bacteria</taxon>
        <taxon>Bacillati</taxon>
        <taxon>Actinomycetota</taxon>
        <taxon>Actinomycetes</taxon>
        <taxon>Mycobacteriales</taxon>
        <taxon>Nocardiaceae</taxon>
        <taxon>Nocardia</taxon>
    </lineage>
</organism>
<dbReference type="Proteomes" id="UP000246410">
    <property type="component" value="Unassembled WGS sequence"/>
</dbReference>
<protein>
    <recommendedName>
        <fullName evidence="17">UDP-N-acetylenolpyruvoylglucosamine reductase</fullName>
        <ecNumber evidence="17">1.3.1.98</ecNumber>
    </recommendedName>
    <alternativeName>
        <fullName evidence="17">UDP-N-acetylmuramate dehydrogenase</fullName>
    </alternativeName>
</protein>
<evidence type="ECO:0000256" key="16">
    <source>
        <dbReference type="ARBA" id="ARBA00048914"/>
    </source>
</evidence>
<evidence type="ECO:0000256" key="1">
    <source>
        <dbReference type="ARBA" id="ARBA00001974"/>
    </source>
</evidence>
<comment type="caution">
    <text evidence="19">The sequence shown here is derived from an EMBL/GenBank/DDBJ whole genome shotgun (WGS) entry which is preliminary data.</text>
</comment>
<accession>A0A317NER2</accession>
<dbReference type="InterPro" id="IPR011601">
    <property type="entry name" value="MurB_C"/>
</dbReference>
<dbReference type="PROSITE" id="PS51387">
    <property type="entry name" value="FAD_PCMH"/>
    <property type="match status" value="1"/>
</dbReference>
<gene>
    <name evidence="17" type="primary">murB</name>
    <name evidence="19" type="ORF">DFR69_107209</name>
</gene>
<dbReference type="InterPro" id="IPR006094">
    <property type="entry name" value="Oxid_FAD_bind_N"/>
</dbReference>
<comment type="cofactor">
    <cofactor evidence="1 17">
        <name>FAD</name>
        <dbReference type="ChEBI" id="CHEBI:57692"/>
    </cofactor>
</comment>
<sequence>MVSSDQLRDLLAGTGAVVRESVRLAELTTLRVGGPALVAECGSTEALIATVSALDAADVRVLLIAGGSNLLIDDAGFDGVVVRVGNTAVEIGADSVLAEAGAVWDEVVAATVAAGLGGLECLSGIPGSAGATPVQNVGAYGVEVATLLRRVRLLDRASGAVRWVEPAELGFGYRTSVLKHSDAAVVLAVEFALDPSGQSAPLRYGELARVLDAADGETRPAAAVRAEVLRLRAGKGMVLDPADHDTWSAGSFFTNPVVSAERLPRVLAAITAHLGEVSVPTYPAPDGTKLSAGWLIERAGFAKGFPGEQAAARLSTKHTLALTNRGAACASDLVELARTVRAGVEERFGVRLEPEPVTVGLTL</sequence>
<name>A0A317NER2_9NOCA</name>
<dbReference type="Gene3D" id="3.90.78.10">
    <property type="entry name" value="UDP-N-acetylenolpyruvoylglucosamine reductase, C-terminal domain"/>
    <property type="match status" value="1"/>
</dbReference>
<evidence type="ECO:0000256" key="17">
    <source>
        <dbReference type="HAMAP-Rule" id="MF_00037"/>
    </source>
</evidence>
<dbReference type="GO" id="GO:0008762">
    <property type="term" value="F:UDP-N-acetylmuramate dehydrogenase activity"/>
    <property type="evidence" value="ECO:0007669"/>
    <property type="project" value="UniProtKB-UniRule"/>
</dbReference>
<dbReference type="NCBIfam" id="TIGR00179">
    <property type="entry name" value="murB"/>
    <property type="match status" value="1"/>
</dbReference>
<evidence type="ECO:0000313" key="20">
    <source>
        <dbReference type="Proteomes" id="UP000246410"/>
    </source>
</evidence>
<dbReference type="EC" id="1.3.1.98" evidence="17"/>
<evidence type="ECO:0000256" key="3">
    <source>
        <dbReference type="ARBA" id="ARBA00004496"/>
    </source>
</evidence>
<dbReference type="InterPro" id="IPR016166">
    <property type="entry name" value="FAD-bd_PCMH"/>
</dbReference>
<keyword evidence="7 17" id="KW-0132">Cell division</keyword>
<evidence type="ECO:0000259" key="18">
    <source>
        <dbReference type="PROSITE" id="PS51387"/>
    </source>
</evidence>
<dbReference type="AlphaFoldDB" id="A0A317NER2"/>
<evidence type="ECO:0000256" key="6">
    <source>
        <dbReference type="ARBA" id="ARBA00022490"/>
    </source>
</evidence>
<keyword evidence="15 17" id="KW-0961">Cell wall biogenesis/degradation</keyword>
<reference evidence="19 20" key="1">
    <citation type="submission" date="2018-05" db="EMBL/GenBank/DDBJ databases">
        <title>Genomic Encyclopedia of Type Strains, Phase IV (KMG-IV): sequencing the most valuable type-strain genomes for metagenomic binning, comparative biology and taxonomic classification.</title>
        <authorList>
            <person name="Goeker M."/>
        </authorList>
    </citation>
    <scope>NUCLEOTIDE SEQUENCE [LARGE SCALE GENOMIC DNA]</scope>
    <source>
        <strain evidence="19 20">DSM 44717</strain>
    </source>
</reference>
<dbReference type="UniPathway" id="UPA00219"/>
<keyword evidence="6 17" id="KW-0963">Cytoplasm</keyword>
<dbReference type="GO" id="GO:0008360">
    <property type="term" value="P:regulation of cell shape"/>
    <property type="evidence" value="ECO:0007669"/>
    <property type="project" value="UniProtKB-KW"/>
</dbReference>
<dbReference type="InterPro" id="IPR036318">
    <property type="entry name" value="FAD-bd_PCMH-like_sf"/>
</dbReference>
<dbReference type="GO" id="GO:0071949">
    <property type="term" value="F:FAD binding"/>
    <property type="evidence" value="ECO:0007669"/>
    <property type="project" value="InterPro"/>
</dbReference>
<dbReference type="InterPro" id="IPR036635">
    <property type="entry name" value="MurB_C_sf"/>
</dbReference>
<dbReference type="Pfam" id="PF01565">
    <property type="entry name" value="FAD_binding_4"/>
    <property type="match status" value="1"/>
</dbReference>
<keyword evidence="20" id="KW-1185">Reference proteome</keyword>
<evidence type="ECO:0000256" key="11">
    <source>
        <dbReference type="ARBA" id="ARBA00022960"/>
    </source>
</evidence>
<evidence type="ECO:0000256" key="10">
    <source>
        <dbReference type="ARBA" id="ARBA00022857"/>
    </source>
</evidence>
<comment type="catalytic activity">
    <reaction evidence="16 17">
        <text>UDP-N-acetyl-alpha-D-muramate + NADP(+) = UDP-N-acetyl-3-O-(1-carboxyvinyl)-alpha-D-glucosamine + NADPH + H(+)</text>
        <dbReference type="Rhea" id="RHEA:12248"/>
        <dbReference type="ChEBI" id="CHEBI:15378"/>
        <dbReference type="ChEBI" id="CHEBI:57783"/>
        <dbReference type="ChEBI" id="CHEBI:58349"/>
        <dbReference type="ChEBI" id="CHEBI:68483"/>
        <dbReference type="ChEBI" id="CHEBI:70757"/>
        <dbReference type="EC" id="1.3.1.98"/>
    </reaction>
</comment>
<evidence type="ECO:0000256" key="2">
    <source>
        <dbReference type="ARBA" id="ARBA00003921"/>
    </source>
</evidence>
<dbReference type="PANTHER" id="PTHR21071:SF4">
    <property type="entry name" value="UDP-N-ACETYLENOLPYRUVOYLGLUCOSAMINE REDUCTASE"/>
    <property type="match status" value="1"/>
</dbReference>
<dbReference type="GO" id="GO:0051301">
    <property type="term" value="P:cell division"/>
    <property type="evidence" value="ECO:0007669"/>
    <property type="project" value="UniProtKB-KW"/>
</dbReference>
<feature type="active site" evidence="17">
    <location>
        <position position="355"/>
    </location>
</feature>
<evidence type="ECO:0000256" key="15">
    <source>
        <dbReference type="ARBA" id="ARBA00023316"/>
    </source>
</evidence>
<dbReference type="HAMAP" id="MF_00037">
    <property type="entry name" value="MurB"/>
    <property type="match status" value="1"/>
</dbReference>
<dbReference type="GO" id="GO:0071555">
    <property type="term" value="P:cell wall organization"/>
    <property type="evidence" value="ECO:0007669"/>
    <property type="project" value="UniProtKB-KW"/>
</dbReference>
<comment type="function">
    <text evidence="2 17">Cell wall formation.</text>
</comment>
<dbReference type="SUPFAM" id="SSF56176">
    <property type="entry name" value="FAD-binding/transporter-associated domain-like"/>
    <property type="match status" value="1"/>
</dbReference>
<dbReference type="InterPro" id="IPR016169">
    <property type="entry name" value="FAD-bd_PCMH_sub2"/>
</dbReference>
<evidence type="ECO:0000256" key="7">
    <source>
        <dbReference type="ARBA" id="ARBA00022618"/>
    </source>
</evidence>
<keyword evidence="11 17" id="KW-0133">Cell shape</keyword>
<comment type="pathway">
    <text evidence="4 17">Cell wall biogenesis; peptidoglycan biosynthesis.</text>
</comment>
<dbReference type="EMBL" id="QGTL01000007">
    <property type="protein sequence ID" value="PWV73582.1"/>
    <property type="molecule type" value="Genomic_DNA"/>
</dbReference>
<evidence type="ECO:0000256" key="9">
    <source>
        <dbReference type="ARBA" id="ARBA00022827"/>
    </source>
</evidence>
<evidence type="ECO:0000256" key="5">
    <source>
        <dbReference type="ARBA" id="ARBA00010485"/>
    </source>
</evidence>
<comment type="similarity">
    <text evidence="5 17">Belongs to the MurB family.</text>
</comment>
<evidence type="ECO:0000256" key="4">
    <source>
        <dbReference type="ARBA" id="ARBA00004752"/>
    </source>
</evidence>
<evidence type="ECO:0000256" key="12">
    <source>
        <dbReference type="ARBA" id="ARBA00022984"/>
    </source>
</evidence>
<keyword evidence="10 17" id="KW-0521">NADP</keyword>
<keyword evidence="13 17" id="KW-0560">Oxidoreductase</keyword>
<dbReference type="Gene3D" id="3.30.43.10">
    <property type="entry name" value="Uridine Diphospho-n-acetylenolpyruvylglucosamine Reductase, domain 2"/>
    <property type="match status" value="1"/>
</dbReference>